<reference evidence="1 2" key="1">
    <citation type="submission" date="2023-10" db="EMBL/GenBank/DDBJ databases">
        <title>The complete genome sequence of Methanoculleus receptaculi DSM 18860.</title>
        <authorList>
            <person name="Lai S.-J."/>
            <person name="You Y.-T."/>
            <person name="Chen S.-C."/>
        </authorList>
    </citation>
    <scope>NUCLEOTIDE SEQUENCE [LARGE SCALE GENOMIC DNA]</scope>
    <source>
        <strain evidence="1 2">DSM 18860</strain>
    </source>
</reference>
<dbReference type="InterPro" id="IPR036390">
    <property type="entry name" value="WH_DNA-bd_sf"/>
</dbReference>
<accession>A0AAX4FZ63</accession>
<dbReference type="RefSeq" id="WP_318622475.1">
    <property type="nucleotide sequence ID" value="NZ_CP137642.1"/>
</dbReference>
<name>A0AAX4FZ63_9EURY</name>
<dbReference type="AlphaFoldDB" id="A0AAX4FZ63"/>
<dbReference type="SUPFAM" id="SSF46785">
    <property type="entry name" value="Winged helix' DNA-binding domain"/>
    <property type="match status" value="1"/>
</dbReference>
<protein>
    <submittedName>
        <fullName evidence="1">Helix-turn-helix domain-containing protein</fullName>
    </submittedName>
</protein>
<dbReference type="KEGG" id="mrc:R6Y96_03325"/>
<proteinExistence type="predicted"/>
<dbReference type="Gene3D" id="1.10.10.10">
    <property type="entry name" value="Winged helix-like DNA-binding domain superfamily/Winged helix DNA-binding domain"/>
    <property type="match status" value="1"/>
</dbReference>
<dbReference type="InterPro" id="IPR036388">
    <property type="entry name" value="WH-like_DNA-bd_sf"/>
</dbReference>
<gene>
    <name evidence="1" type="ORF">R6Y96_03325</name>
</gene>
<dbReference type="EMBL" id="CP137642">
    <property type="protein sequence ID" value="WOX58651.1"/>
    <property type="molecule type" value="Genomic_DNA"/>
</dbReference>
<sequence>MSRSAAAWHLQRLDADGLIESDRDGRAVRYALTDEALEIFVVLERGDHGRAC</sequence>
<keyword evidence="2" id="KW-1185">Reference proteome</keyword>
<organism evidence="1 2">
    <name type="scientific">Methanoculleus receptaculi</name>
    <dbReference type="NCBI Taxonomy" id="394967"/>
    <lineage>
        <taxon>Archaea</taxon>
        <taxon>Methanobacteriati</taxon>
        <taxon>Methanobacteriota</taxon>
        <taxon>Stenosarchaea group</taxon>
        <taxon>Methanomicrobia</taxon>
        <taxon>Methanomicrobiales</taxon>
        <taxon>Methanomicrobiaceae</taxon>
        <taxon>Methanoculleus</taxon>
    </lineage>
</organism>
<dbReference type="Proteomes" id="UP001305652">
    <property type="component" value="Chromosome"/>
</dbReference>
<dbReference type="GeneID" id="85732156"/>
<evidence type="ECO:0000313" key="1">
    <source>
        <dbReference type="EMBL" id="WOX58651.1"/>
    </source>
</evidence>
<evidence type="ECO:0000313" key="2">
    <source>
        <dbReference type="Proteomes" id="UP001305652"/>
    </source>
</evidence>